<reference evidence="13 14" key="1">
    <citation type="submission" date="2018-03" db="EMBL/GenBank/DDBJ databases">
        <title>Comparative genomics illustrates the genes involved in a hyperalkaliphilic mechanisms of Serpentinomonas isolated from highly-alkaline calcium-rich serpentinized springs.</title>
        <authorList>
            <person name="Suzuki S."/>
            <person name="Ishii S."/>
            <person name="Walworth N."/>
            <person name="Bird L."/>
            <person name="Kuenen J.G."/>
            <person name="Nealson K.H."/>
        </authorList>
    </citation>
    <scope>NUCLEOTIDE SEQUENCE [LARGE SCALE GENOMIC DNA]</scope>
    <source>
        <strain evidence="13 14">83</strain>
    </source>
</reference>
<dbReference type="Proteomes" id="UP000238326">
    <property type="component" value="Unassembled WGS sequence"/>
</dbReference>
<dbReference type="PANTHER" id="PTHR38035:SF1">
    <property type="entry name" value="ANCILLARY SECYEG TRANSLOCON SUBUNIT"/>
    <property type="match status" value="1"/>
</dbReference>
<evidence type="ECO:0000256" key="10">
    <source>
        <dbReference type="SAM" id="Phobius"/>
    </source>
</evidence>
<evidence type="ECO:0000256" key="1">
    <source>
        <dbReference type="ARBA" id="ARBA00004401"/>
    </source>
</evidence>
<dbReference type="SUPFAM" id="SSF48452">
    <property type="entry name" value="TPR-like"/>
    <property type="match status" value="1"/>
</dbReference>
<accession>A0A2S9KJD9</accession>
<dbReference type="Gene3D" id="1.25.40.10">
    <property type="entry name" value="Tetratricopeptide repeat domain"/>
    <property type="match status" value="1"/>
</dbReference>
<keyword evidence="3 10" id="KW-0812">Transmembrane</keyword>
<dbReference type="Pfam" id="PF09976">
    <property type="entry name" value="TPR_21"/>
    <property type="match status" value="1"/>
</dbReference>
<evidence type="ECO:0000313" key="12">
    <source>
        <dbReference type="EMBL" id="MYZ53093.1"/>
    </source>
</evidence>
<evidence type="ECO:0000256" key="6">
    <source>
        <dbReference type="ARBA" id="ARBA00023186"/>
    </source>
</evidence>
<dbReference type="Proteomes" id="UP000481947">
    <property type="component" value="Unassembled WGS sequence"/>
</dbReference>
<name>A0A2S9KJD9_9BURK</name>
<dbReference type="InterPro" id="IPR026039">
    <property type="entry name" value="YfgM"/>
</dbReference>
<feature type="domain" description="Ancillary SecYEG translocon subunit/Cell division coordinator CpoB TPR" evidence="11">
    <location>
        <begin position="17"/>
        <end position="210"/>
    </location>
</feature>
<keyword evidence="5 10" id="KW-0472">Membrane</keyword>
<comment type="subcellular location">
    <subcellularLocation>
        <location evidence="1">Cell membrane</location>
        <topology evidence="1">Single-pass type II membrane protein</topology>
    </subcellularLocation>
</comment>
<keyword evidence="4 10" id="KW-1133">Transmembrane helix</keyword>
<organism evidence="13 14">
    <name type="scientific">Malikia spinosa</name>
    <dbReference type="NCBI Taxonomy" id="86180"/>
    <lineage>
        <taxon>Bacteria</taxon>
        <taxon>Pseudomonadati</taxon>
        <taxon>Pseudomonadota</taxon>
        <taxon>Betaproteobacteria</taxon>
        <taxon>Burkholderiales</taxon>
        <taxon>Comamonadaceae</taxon>
        <taxon>Malikia</taxon>
    </lineage>
</organism>
<protein>
    <recommendedName>
        <fullName evidence="8">Ancillary SecYEG translocon subunit</fullName>
    </recommendedName>
</protein>
<dbReference type="EMBL" id="PVLR01000001">
    <property type="protein sequence ID" value="PRD70559.1"/>
    <property type="molecule type" value="Genomic_DNA"/>
</dbReference>
<feature type="transmembrane region" description="Helical" evidence="10">
    <location>
        <begin position="26"/>
        <end position="44"/>
    </location>
</feature>
<evidence type="ECO:0000313" key="14">
    <source>
        <dbReference type="Proteomes" id="UP000238326"/>
    </source>
</evidence>
<evidence type="ECO:0000256" key="5">
    <source>
        <dbReference type="ARBA" id="ARBA00023136"/>
    </source>
</evidence>
<dbReference type="PIRSF" id="PIRSF006170">
    <property type="entry name" value="YfgM"/>
    <property type="match status" value="1"/>
</dbReference>
<gene>
    <name evidence="13" type="ORF">C6P61_00290</name>
    <name evidence="12" type="ORF">F5985_13390</name>
</gene>
<dbReference type="InterPro" id="IPR011990">
    <property type="entry name" value="TPR-like_helical_dom_sf"/>
</dbReference>
<dbReference type="AlphaFoldDB" id="A0A2S9KJD9"/>
<sequence>MASHLDLEEQEQLANFKHFWSQYGNLISWVLIAALTGLAAFNGWQYWQRKSAQEAAALYDELERAVQAGEADKVQRVWADVQAKAGRAQQGQQAGLLAASSLHGAGKSEEARKALAWVIDQSSDSALIAVARLRLAGLELEAKDYERALKTLDFKASPEFAPLLADRRGDVLQAQGQSDAARTAYRSAWDGLASAPEYRRIVQAKLNALGFDPESASTPTQE</sequence>
<dbReference type="GO" id="GO:0044877">
    <property type="term" value="F:protein-containing complex binding"/>
    <property type="evidence" value="ECO:0007669"/>
    <property type="project" value="InterPro"/>
</dbReference>
<keyword evidence="14" id="KW-1185">Reference proteome</keyword>
<evidence type="ECO:0000256" key="8">
    <source>
        <dbReference type="ARBA" id="ARBA00024235"/>
    </source>
</evidence>
<keyword evidence="6" id="KW-0143">Chaperone</keyword>
<reference evidence="12 15" key="2">
    <citation type="submission" date="2019-09" db="EMBL/GenBank/DDBJ databases">
        <title>Identification of Malikia spinosa a prominent benzene-, toluene-, and ethylbenzene-degrading bacterium: enrichment, isolation and whole genome sequencing.</title>
        <authorList>
            <person name="Tancsics A."/>
            <person name="Revesz F."/>
            <person name="Kriszt B."/>
        </authorList>
    </citation>
    <scope>NUCLEOTIDE SEQUENCE [LARGE SCALE GENOMIC DNA]</scope>
    <source>
        <strain evidence="12 15">AB6</strain>
    </source>
</reference>
<keyword evidence="2" id="KW-1003">Cell membrane</keyword>
<evidence type="ECO:0000256" key="2">
    <source>
        <dbReference type="ARBA" id="ARBA00022475"/>
    </source>
</evidence>
<feature type="coiled-coil region" evidence="9">
    <location>
        <begin position="128"/>
        <end position="155"/>
    </location>
</feature>
<dbReference type="OrthoDB" id="8521102at2"/>
<comment type="similarity">
    <text evidence="7">Belongs to the YfgM family.</text>
</comment>
<dbReference type="InterPro" id="IPR018704">
    <property type="entry name" value="SecYEG/CpoB_TPR"/>
</dbReference>
<dbReference type="PANTHER" id="PTHR38035">
    <property type="entry name" value="UPF0070 PROTEIN YFGM"/>
    <property type="match status" value="1"/>
</dbReference>
<dbReference type="EMBL" id="VYSB01000015">
    <property type="protein sequence ID" value="MYZ53093.1"/>
    <property type="molecule type" value="Genomic_DNA"/>
</dbReference>
<evidence type="ECO:0000259" key="11">
    <source>
        <dbReference type="Pfam" id="PF09976"/>
    </source>
</evidence>
<evidence type="ECO:0000313" key="15">
    <source>
        <dbReference type="Proteomes" id="UP000481947"/>
    </source>
</evidence>
<comment type="caution">
    <text evidence="13">The sequence shown here is derived from an EMBL/GenBank/DDBJ whole genome shotgun (WGS) entry which is preliminary data.</text>
</comment>
<evidence type="ECO:0000256" key="4">
    <source>
        <dbReference type="ARBA" id="ARBA00022989"/>
    </source>
</evidence>
<evidence type="ECO:0000256" key="3">
    <source>
        <dbReference type="ARBA" id="ARBA00022692"/>
    </source>
</evidence>
<evidence type="ECO:0000256" key="9">
    <source>
        <dbReference type="SAM" id="Coils"/>
    </source>
</evidence>
<dbReference type="RefSeq" id="WP_105727925.1">
    <property type="nucleotide sequence ID" value="NZ_JAVBYE010000029.1"/>
</dbReference>
<proteinExistence type="inferred from homology"/>
<evidence type="ECO:0000256" key="7">
    <source>
        <dbReference type="ARBA" id="ARBA00024197"/>
    </source>
</evidence>
<dbReference type="GO" id="GO:0005886">
    <property type="term" value="C:plasma membrane"/>
    <property type="evidence" value="ECO:0007669"/>
    <property type="project" value="UniProtKB-SubCell"/>
</dbReference>
<evidence type="ECO:0000313" key="13">
    <source>
        <dbReference type="EMBL" id="PRD70559.1"/>
    </source>
</evidence>
<keyword evidence="9" id="KW-0175">Coiled coil</keyword>